<evidence type="ECO:0000313" key="2">
    <source>
        <dbReference type="EMBL" id="MFC5941884.1"/>
    </source>
</evidence>
<evidence type="ECO:0000313" key="3">
    <source>
        <dbReference type="Proteomes" id="UP001596207"/>
    </source>
</evidence>
<dbReference type="Proteomes" id="UP001596207">
    <property type="component" value="Unassembled WGS sequence"/>
</dbReference>
<reference evidence="3" key="1">
    <citation type="journal article" date="2019" name="Int. J. Syst. Evol. Microbiol.">
        <title>The Global Catalogue of Microorganisms (GCM) 10K type strain sequencing project: providing services to taxonomists for standard genome sequencing and annotation.</title>
        <authorList>
            <consortium name="The Broad Institute Genomics Platform"/>
            <consortium name="The Broad Institute Genome Sequencing Center for Infectious Disease"/>
            <person name="Wu L."/>
            <person name="Ma J."/>
        </authorList>
    </citation>
    <scope>NUCLEOTIDE SEQUENCE [LARGE SCALE GENOMIC DNA]</scope>
    <source>
        <strain evidence="3">CGMCC 4.7173</strain>
    </source>
</reference>
<sequence length="642" mass="71284">MVTDGGQDFGIDAIAFSAGAPRIWLIQTKWSDRAAANFGELDVIAMADGLRMIDRREFGRFNSKVQPLANQIKTIVDDVQARIVLTIGLMRQAPLHSNVLLRLTQLRDEFNAHGQYLDFEVLYVNDIWDIVRRTAQPEPIKLSFEMDRWLELSTPMRAANGVTTAATVASWYEANGDQLFRKNIRESLGVTQVNADIARSLTEEPYEFWYRNNGVTILCDSLELTPKSRSSPYGTAKIEATNVSIVNGAQTVAAIAAAVQDGADAVRDALVGVRIIASTDEATSSQITKATNTQNHIERRDFVALDEMQLAIREEFSLTLGLTYTVRRSEFEPSPESGCTVREAAIALSCAHADPRLIQRVRNNEDLLWEEGSQGAYARIFGERPPAIQIWRSVQLLRRVRDSLHAMQSELDGRAAAVAEQGSLIVAHIVFQEIGRDGVDDPDFGWEAVLDRIPDLVGKSVRWLVTQIDNQFGQSSFIGPTLASADRIRPLVRAVLSGLESGASVPDLRPDYLPVPRQRATRRRNSVHVLVDAGRIKEGSRLTFRAASEPERQALAKWLAEDGRRGAATWVNSRSRPLVWAADGKRYTPSGLVMRMYALAEWTGAPVAVQGPRRWLLGKEGSLVSLARTVLREMEDDEEGVE</sequence>
<protein>
    <submittedName>
        <fullName evidence="2">AIPR family protein</fullName>
    </submittedName>
</protein>
<accession>A0ABW1HNV8</accession>
<evidence type="ECO:0000259" key="1">
    <source>
        <dbReference type="Pfam" id="PF10592"/>
    </source>
</evidence>
<dbReference type="InterPro" id="IPR018891">
    <property type="entry name" value="AIPR_C"/>
</dbReference>
<gene>
    <name evidence="2" type="ORF">ACFPZ4_10385</name>
</gene>
<dbReference type="Pfam" id="PF10592">
    <property type="entry name" value="AIPR"/>
    <property type="match status" value="1"/>
</dbReference>
<dbReference type="RefSeq" id="WP_353901973.1">
    <property type="nucleotide sequence ID" value="NZ_CP158970.1"/>
</dbReference>
<proteinExistence type="predicted"/>
<comment type="caution">
    <text evidence="2">The sequence shown here is derived from an EMBL/GenBank/DDBJ whole genome shotgun (WGS) entry which is preliminary data.</text>
</comment>
<organism evidence="2 3">
    <name type="scientific">Micromonospora harpali</name>
    <dbReference type="NCBI Taxonomy" id="1490225"/>
    <lineage>
        <taxon>Bacteria</taxon>
        <taxon>Bacillati</taxon>
        <taxon>Actinomycetota</taxon>
        <taxon>Actinomycetes</taxon>
        <taxon>Micromonosporales</taxon>
        <taxon>Micromonosporaceae</taxon>
        <taxon>Micromonospora</taxon>
    </lineage>
</organism>
<feature type="domain" description="Abortive phage infection protein C-terminal" evidence="1">
    <location>
        <begin position="180"/>
        <end position="407"/>
    </location>
</feature>
<keyword evidence="3" id="KW-1185">Reference proteome</keyword>
<dbReference type="EMBL" id="JBHSQQ010000042">
    <property type="protein sequence ID" value="MFC5941884.1"/>
    <property type="molecule type" value="Genomic_DNA"/>
</dbReference>
<name>A0ABW1HNV8_9ACTN</name>